<reference evidence="1 2" key="1">
    <citation type="journal article" date="2016" name="Mol. Biol. Evol.">
        <title>Comparative Genomics of Early-Diverging Mushroom-Forming Fungi Provides Insights into the Origins of Lignocellulose Decay Capabilities.</title>
        <authorList>
            <person name="Nagy L.G."/>
            <person name="Riley R."/>
            <person name="Tritt A."/>
            <person name="Adam C."/>
            <person name="Daum C."/>
            <person name="Floudas D."/>
            <person name="Sun H."/>
            <person name="Yadav J.S."/>
            <person name="Pangilinan J."/>
            <person name="Larsson K.H."/>
            <person name="Matsuura K."/>
            <person name="Barry K."/>
            <person name="Labutti K."/>
            <person name="Kuo R."/>
            <person name="Ohm R.A."/>
            <person name="Bhattacharya S.S."/>
            <person name="Shirouzu T."/>
            <person name="Yoshinaga Y."/>
            <person name="Martin F.M."/>
            <person name="Grigoriev I.V."/>
            <person name="Hibbett D.S."/>
        </authorList>
    </citation>
    <scope>NUCLEOTIDE SEQUENCE [LARGE SCALE GENOMIC DNA]</scope>
    <source>
        <strain evidence="1 2">HHB10207 ss-3</strain>
    </source>
</reference>
<sequence length="106" mass="11654">MPDPPGFWSSSPSPYRSDLHLQVDPANVRFYIGSSLHFERISSHAHPLLQDLDSLGFLPIPSITYAAGPAFASITKVTGQQASEVTFLKRAKNLLRRMSRSASANK</sequence>
<evidence type="ECO:0000313" key="1">
    <source>
        <dbReference type="EMBL" id="KZT32691.1"/>
    </source>
</evidence>
<accession>A0A165XYN4</accession>
<dbReference type="EMBL" id="KV428304">
    <property type="protein sequence ID" value="KZT32691.1"/>
    <property type="molecule type" value="Genomic_DNA"/>
</dbReference>
<name>A0A165XYN4_9AGAM</name>
<protein>
    <submittedName>
        <fullName evidence="1">Uncharacterized protein</fullName>
    </submittedName>
</protein>
<evidence type="ECO:0000313" key="2">
    <source>
        <dbReference type="Proteomes" id="UP000076798"/>
    </source>
</evidence>
<gene>
    <name evidence="1" type="ORF">SISSUDRAFT_1055218</name>
</gene>
<keyword evidence="2" id="KW-1185">Reference proteome</keyword>
<organism evidence="1 2">
    <name type="scientific">Sistotremastrum suecicum HHB10207 ss-3</name>
    <dbReference type="NCBI Taxonomy" id="1314776"/>
    <lineage>
        <taxon>Eukaryota</taxon>
        <taxon>Fungi</taxon>
        <taxon>Dikarya</taxon>
        <taxon>Basidiomycota</taxon>
        <taxon>Agaricomycotina</taxon>
        <taxon>Agaricomycetes</taxon>
        <taxon>Sistotremastrales</taxon>
        <taxon>Sistotremastraceae</taxon>
        <taxon>Sistotremastrum</taxon>
    </lineage>
</organism>
<dbReference type="AlphaFoldDB" id="A0A165XYN4"/>
<dbReference type="Proteomes" id="UP000076798">
    <property type="component" value="Unassembled WGS sequence"/>
</dbReference>
<proteinExistence type="predicted"/>